<comment type="caution">
    <text evidence="3">The sequence shown here is derived from an EMBL/GenBank/DDBJ whole genome shotgun (WGS) entry which is preliminary data.</text>
</comment>
<reference evidence="3" key="1">
    <citation type="submission" date="2019-09" db="EMBL/GenBank/DDBJ databases">
        <title>Draft genome information of white flower Hibiscus syriacus.</title>
        <authorList>
            <person name="Kim Y.-M."/>
        </authorList>
    </citation>
    <scope>NUCLEOTIDE SEQUENCE [LARGE SCALE GENOMIC DNA]</scope>
    <source>
        <strain evidence="3">YM2019G1</strain>
    </source>
</reference>
<dbReference type="Gene3D" id="3.30.710.10">
    <property type="entry name" value="Potassium Channel Kv1.1, Chain A"/>
    <property type="match status" value="1"/>
</dbReference>
<dbReference type="SMART" id="SM00225">
    <property type="entry name" value="BTB"/>
    <property type="match status" value="1"/>
</dbReference>
<dbReference type="UniPathway" id="UPA00143"/>
<proteinExistence type="predicted"/>
<organism evidence="3 4">
    <name type="scientific">Hibiscus syriacus</name>
    <name type="common">Rose of Sharon</name>
    <dbReference type="NCBI Taxonomy" id="106335"/>
    <lineage>
        <taxon>Eukaryota</taxon>
        <taxon>Viridiplantae</taxon>
        <taxon>Streptophyta</taxon>
        <taxon>Embryophyta</taxon>
        <taxon>Tracheophyta</taxon>
        <taxon>Spermatophyta</taxon>
        <taxon>Magnoliopsida</taxon>
        <taxon>eudicotyledons</taxon>
        <taxon>Gunneridae</taxon>
        <taxon>Pentapetalae</taxon>
        <taxon>rosids</taxon>
        <taxon>malvids</taxon>
        <taxon>Malvales</taxon>
        <taxon>Malvaceae</taxon>
        <taxon>Malvoideae</taxon>
        <taxon>Hibiscus</taxon>
    </lineage>
</organism>
<keyword evidence="4" id="KW-1185">Reference proteome</keyword>
<dbReference type="Pfam" id="PF00651">
    <property type="entry name" value="BTB"/>
    <property type="match status" value="1"/>
</dbReference>
<dbReference type="EMBL" id="VEPZ02000013">
    <property type="protein sequence ID" value="KAE8736189.1"/>
    <property type="molecule type" value="Genomic_DNA"/>
</dbReference>
<protein>
    <submittedName>
        <fullName evidence="3">BTB/POZ domain-containing protein</fullName>
    </submittedName>
</protein>
<dbReference type="InterPro" id="IPR011333">
    <property type="entry name" value="SKP1/BTB/POZ_sf"/>
</dbReference>
<evidence type="ECO:0000256" key="1">
    <source>
        <dbReference type="ARBA" id="ARBA00004906"/>
    </source>
</evidence>
<dbReference type="PANTHER" id="PTHR47457:SF1">
    <property type="entry name" value="BTB DOMAIN-CONTAINING PROTEIN-RELATED"/>
    <property type="match status" value="1"/>
</dbReference>
<feature type="domain" description="BTB" evidence="2">
    <location>
        <begin position="300"/>
        <end position="369"/>
    </location>
</feature>
<dbReference type="AlphaFoldDB" id="A0A6A3DAQ5"/>
<dbReference type="Pfam" id="PF12248">
    <property type="entry name" value="Methyltransf_FA"/>
    <property type="match status" value="1"/>
</dbReference>
<dbReference type="Proteomes" id="UP000436088">
    <property type="component" value="Unassembled WGS sequence"/>
</dbReference>
<dbReference type="PROSITE" id="PS50097">
    <property type="entry name" value="BTB"/>
    <property type="match status" value="1"/>
</dbReference>
<name>A0A6A3DAQ5_HIBSY</name>
<sequence>MEKKEKKFFTVAPFECAWIKDLKFREAGRGCVAFDASAHNDVTVVFRENFGSQHYHYKRNSFPHYTVIIGSHRNSRLKIEVDGKTVVDIVRVGLCCSSAFQSYWISMCDCLISIGKGRYPFQNRVFEWLDTNPKFSVRYVGLSSWDKHVGYRNVNILPHLESLVAVEAKGRPVPAHKVILQASNNFCLSSSHGDVVQLQQFRNPVSLVLVFPLSCFCLTNISETQLSSLWALSSQFGVIPLLKQCEEAMEWLKANKTSLDSSETELSYASFHIHSGVNFCCGLPIDIQRLQQFLATGEYSDISIYIEDQGLIARAHKAILGLYSVPFAKMFTNEMCESNSAEVRFRDVSPAALKAMLEFMYCRELRIEDNEDYGTLPLRDVHCRDVACEANR</sequence>
<gene>
    <name evidence="3" type="ORF">F3Y22_tig00000132pilonHSYRG00133</name>
</gene>
<evidence type="ECO:0000259" key="2">
    <source>
        <dbReference type="PROSITE" id="PS50097"/>
    </source>
</evidence>
<dbReference type="SUPFAM" id="SSF54695">
    <property type="entry name" value="POZ domain"/>
    <property type="match status" value="1"/>
</dbReference>
<dbReference type="GO" id="GO:0016567">
    <property type="term" value="P:protein ubiquitination"/>
    <property type="evidence" value="ECO:0007669"/>
    <property type="project" value="UniProtKB-UniPathway"/>
</dbReference>
<dbReference type="InterPro" id="IPR000210">
    <property type="entry name" value="BTB/POZ_dom"/>
</dbReference>
<dbReference type="InterPro" id="IPR022041">
    <property type="entry name" value="Methyltransf_FA"/>
</dbReference>
<evidence type="ECO:0000313" key="4">
    <source>
        <dbReference type="Proteomes" id="UP000436088"/>
    </source>
</evidence>
<dbReference type="CDD" id="cd18186">
    <property type="entry name" value="BTB_POZ_ZBTB_KLHL-like"/>
    <property type="match status" value="1"/>
</dbReference>
<accession>A0A6A3DAQ5</accession>
<evidence type="ECO:0000313" key="3">
    <source>
        <dbReference type="EMBL" id="KAE8736189.1"/>
    </source>
</evidence>
<dbReference type="PANTHER" id="PTHR47457">
    <property type="entry name" value="OS05G0345500 PROTEIN"/>
    <property type="match status" value="1"/>
</dbReference>
<comment type="pathway">
    <text evidence="1">Protein modification; protein ubiquitination.</text>
</comment>